<evidence type="ECO:0000256" key="1">
    <source>
        <dbReference type="ARBA" id="ARBA00022723"/>
    </source>
</evidence>
<dbReference type="CDD" id="cd01335">
    <property type="entry name" value="Radical_SAM"/>
    <property type="match status" value="1"/>
</dbReference>
<feature type="domain" description="Radical SAM core" evidence="4">
    <location>
        <begin position="18"/>
        <end position="251"/>
    </location>
</feature>
<dbReference type="InterPro" id="IPR040086">
    <property type="entry name" value="MJ0683-like"/>
</dbReference>
<reference evidence="5 6" key="1">
    <citation type="submission" date="2020-02" db="EMBL/GenBank/DDBJ databases">
        <authorList>
            <person name="Zheng R.K."/>
            <person name="Sun C.M."/>
        </authorList>
    </citation>
    <scope>NUCLEOTIDE SEQUENCE [LARGE SCALE GENOMIC DNA]</scope>
    <source>
        <strain evidence="6">zrk13</strain>
    </source>
</reference>
<dbReference type="KEGG" id="xcl:G4Z02_01565"/>
<dbReference type="RefSeq" id="WP_258878099.1">
    <property type="nucleotide sequence ID" value="NZ_CP048914.1"/>
</dbReference>
<dbReference type="Proteomes" id="UP000514720">
    <property type="component" value="Chromosome"/>
</dbReference>
<dbReference type="PANTHER" id="PTHR43432:SF5">
    <property type="entry name" value="ELP3_MIAA_NIFB-LIKE RADICAL SAM CORE DOMAIN-CONTAINING PROTEIN"/>
    <property type="match status" value="1"/>
</dbReference>
<organism evidence="5 6">
    <name type="scientific">Candidatus Xianfuyuplasma coldseepsis</name>
    <dbReference type="NCBI Taxonomy" id="2782163"/>
    <lineage>
        <taxon>Bacteria</taxon>
        <taxon>Bacillati</taxon>
        <taxon>Mycoplasmatota</taxon>
        <taxon>Mollicutes</taxon>
        <taxon>Candidatus Izemoplasmatales</taxon>
        <taxon>Candidatus Izemoplasmataceae</taxon>
        <taxon>Candidatus Xianfuyuplasma</taxon>
    </lineage>
</organism>
<dbReference type="GO" id="GO:0051536">
    <property type="term" value="F:iron-sulfur cluster binding"/>
    <property type="evidence" value="ECO:0007669"/>
    <property type="project" value="UniProtKB-KW"/>
</dbReference>
<dbReference type="InterPro" id="IPR006638">
    <property type="entry name" value="Elp3/MiaA/NifB-like_rSAM"/>
</dbReference>
<dbReference type="Gene3D" id="3.80.30.30">
    <property type="match status" value="1"/>
</dbReference>
<evidence type="ECO:0000313" key="5">
    <source>
        <dbReference type="EMBL" id="QMS84486.1"/>
    </source>
</evidence>
<dbReference type="InterPro" id="IPR007197">
    <property type="entry name" value="rSAM"/>
</dbReference>
<gene>
    <name evidence="5" type="ORF">G4Z02_01565</name>
</gene>
<dbReference type="GO" id="GO:0046872">
    <property type="term" value="F:metal ion binding"/>
    <property type="evidence" value="ECO:0007669"/>
    <property type="project" value="UniProtKB-KW"/>
</dbReference>
<dbReference type="AlphaFoldDB" id="A0A7L7KQI1"/>
<keyword evidence="2" id="KW-0408">Iron</keyword>
<accession>A0A7L7KQI1</accession>
<dbReference type="PROSITE" id="PS51918">
    <property type="entry name" value="RADICAL_SAM"/>
    <property type="match status" value="1"/>
</dbReference>
<dbReference type="EMBL" id="CP048914">
    <property type="protein sequence ID" value="QMS84486.1"/>
    <property type="molecule type" value="Genomic_DNA"/>
</dbReference>
<evidence type="ECO:0000259" key="4">
    <source>
        <dbReference type="PROSITE" id="PS51918"/>
    </source>
</evidence>
<dbReference type="InterPro" id="IPR058240">
    <property type="entry name" value="rSAM_sf"/>
</dbReference>
<dbReference type="SFLD" id="SFLDG01084">
    <property type="entry name" value="Uncharacterised_Radical_SAM_Su"/>
    <property type="match status" value="1"/>
</dbReference>
<evidence type="ECO:0000256" key="2">
    <source>
        <dbReference type="ARBA" id="ARBA00023004"/>
    </source>
</evidence>
<evidence type="ECO:0000313" key="6">
    <source>
        <dbReference type="Proteomes" id="UP000514720"/>
    </source>
</evidence>
<name>A0A7L7KQI1_9MOLU</name>
<dbReference type="GO" id="GO:0003824">
    <property type="term" value="F:catalytic activity"/>
    <property type="evidence" value="ECO:0007669"/>
    <property type="project" value="InterPro"/>
</dbReference>
<dbReference type="Pfam" id="PF04055">
    <property type="entry name" value="Radical_SAM"/>
    <property type="match status" value="1"/>
</dbReference>
<dbReference type="SMART" id="SM00729">
    <property type="entry name" value="Elp3"/>
    <property type="match status" value="1"/>
</dbReference>
<evidence type="ECO:0000256" key="3">
    <source>
        <dbReference type="ARBA" id="ARBA00023014"/>
    </source>
</evidence>
<proteinExistence type="predicted"/>
<dbReference type="SUPFAM" id="SSF102114">
    <property type="entry name" value="Radical SAM enzymes"/>
    <property type="match status" value="1"/>
</dbReference>
<keyword evidence="1" id="KW-0479">Metal-binding</keyword>
<keyword evidence="6" id="KW-1185">Reference proteome</keyword>
<dbReference type="SFLD" id="SFLDS00029">
    <property type="entry name" value="Radical_SAM"/>
    <property type="match status" value="1"/>
</dbReference>
<dbReference type="PANTHER" id="PTHR43432">
    <property type="entry name" value="SLR0285 PROTEIN"/>
    <property type="match status" value="1"/>
</dbReference>
<protein>
    <submittedName>
        <fullName evidence="5">Radical SAM protein</fullName>
    </submittedName>
</protein>
<keyword evidence="3" id="KW-0411">Iron-sulfur</keyword>
<sequence>MEEVHAIHLIHPVQSGQSWFGVTHNTNIYRGCNHGCIYCDSRSSCYQIDNFDTIRVKKEASVKIDQELSTKRKKGVLGFGGMNDPYNSFEKSQEETRKALQSVNKYGFGAHIITKSDLVVRDIDIFQAIQCHSIMNIGITITTADDRLQKRIERSVSTTSDRFKAIKTLIDAGLYAGILMMPILPFINDNWDNIKGIIDQAKEAGAKYIYPSFGVTLRDNQRQYFFQKIGPDLTKQYVDTFKDQYMCISPNAEALKRKFKSYCDECGIIYSMKDIIKGAQNHITTTQLSLF</sequence>